<dbReference type="Pfam" id="PF08801">
    <property type="entry name" value="Nucleoporin_N"/>
    <property type="match status" value="1"/>
</dbReference>
<evidence type="ECO:0008006" key="12">
    <source>
        <dbReference type="Google" id="ProtNLM"/>
    </source>
</evidence>
<proteinExistence type="inferred from homology"/>
<dbReference type="OrthoDB" id="103454at2759"/>
<protein>
    <recommendedName>
        <fullName evidence="12">Nucleoporin-domain-containing protein</fullName>
    </recommendedName>
</protein>
<dbReference type="GO" id="GO:0000972">
    <property type="term" value="P:transcription-dependent tethering of RNA polymerase II gene DNA at nuclear periphery"/>
    <property type="evidence" value="ECO:0007669"/>
    <property type="project" value="TreeGrafter"/>
</dbReference>
<comment type="subcellular location">
    <subcellularLocation>
        <location evidence="1">Nucleus envelope</location>
    </subcellularLocation>
</comment>
<dbReference type="Gene3D" id="1.20.58.1380">
    <property type="match status" value="1"/>
</dbReference>
<evidence type="ECO:0000259" key="8">
    <source>
        <dbReference type="Pfam" id="PF03177"/>
    </source>
</evidence>
<evidence type="ECO:0000259" key="9">
    <source>
        <dbReference type="Pfam" id="PF08801"/>
    </source>
</evidence>
<dbReference type="GO" id="GO:0016973">
    <property type="term" value="P:poly(A)+ mRNA export from nucleus"/>
    <property type="evidence" value="ECO:0007669"/>
    <property type="project" value="TreeGrafter"/>
</dbReference>
<name>A0A1E3PG28_9ASCO</name>
<keyword evidence="3" id="KW-0813">Transport</keyword>
<evidence type="ECO:0000256" key="7">
    <source>
        <dbReference type="ARBA" id="ARBA00023242"/>
    </source>
</evidence>
<keyword evidence="6" id="KW-0811">Translocation</keyword>
<evidence type="ECO:0000256" key="4">
    <source>
        <dbReference type="ARBA" id="ARBA00022816"/>
    </source>
</evidence>
<evidence type="ECO:0000256" key="3">
    <source>
        <dbReference type="ARBA" id="ARBA00022448"/>
    </source>
</evidence>
<evidence type="ECO:0000256" key="5">
    <source>
        <dbReference type="ARBA" id="ARBA00022927"/>
    </source>
</evidence>
<dbReference type="Pfam" id="PF03177">
    <property type="entry name" value="Nucleoporin_C"/>
    <property type="match status" value="1"/>
</dbReference>
<evidence type="ECO:0000256" key="1">
    <source>
        <dbReference type="ARBA" id="ARBA00004259"/>
    </source>
</evidence>
<comment type="similarity">
    <text evidence="2">Belongs to the nucleoporin Nup133 family.</text>
</comment>
<organism evidence="10 11">
    <name type="scientific">Nadsonia fulvescens var. elongata DSM 6958</name>
    <dbReference type="NCBI Taxonomy" id="857566"/>
    <lineage>
        <taxon>Eukaryota</taxon>
        <taxon>Fungi</taxon>
        <taxon>Dikarya</taxon>
        <taxon>Ascomycota</taxon>
        <taxon>Saccharomycotina</taxon>
        <taxon>Dipodascomycetes</taxon>
        <taxon>Dipodascales</taxon>
        <taxon>Dipodascales incertae sedis</taxon>
        <taxon>Nadsonia</taxon>
    </lineage>
</organism>
<evidence type="ECO:0000313" key="11">
    <source>
        <dbReference type="Proteomes" id="UP000095009"/>
    </source>
</evidence>
<dbReference type="GO" id="GO:0031080">
    <property type="term" value="C:nuclear pore outer ring"/>
    <property type="evidence" value="ECO:0007669"/>
    <property type="project" value="TreeGrafter"/>
</dbReference>
<dbReference type="PANTHER" id="PTHR13405">
    <property type="entry name" value="NUCLEAR PORE COMPLEX PROTEIN NUP133"/>
    <property type="match status" value="1"/>
</dbReference>
<evidence type="ECO:0000313" key="10">
    <source>
        <dbReference type="EMBL" id="ODQ64270.1"/>
    </source>
</evidence>
<dbReference type="GO" id="GO:0017056">
    <property type="term" value="F:structural constituent of nuclear pore"/>
    <property type="evidence" value="ECO:0007669"/>
    <property type="project" value="InterPro"/>
</dbReference>
<gene>
    <name evidence="10" type="ORF">NADFUDRAFT_52601</name>
</gene>
<feature type="domain" description="Nucleoporin Nup133/Nup155-like N-terminal" evidence="9">
    <location>
        <begin position="80"/>
        <end position="492"/>
    </location>
</feature>
<dbReference type="InterPro" id="IPR015943">
    <property type="entry name" value="WD40/YVTN_repeat-like_dom_sf"/>
</dbReference>
<keyword evidence="11" id="KW-1185">Reference proteome</keyword>
<keyword evidence="4" id="KW-0509">mRNA transport</keyword>
<dbReference type="PANTHER" id="PTHR13405:SF11">
    <property type="entry name" value="NUCLEAR PORE COMPLEX PROTEIN NUP133"/>
    <property type="match status" value="1"/>
</dbReference>
<dbReference type="Proteomes" id="UP000095009">
    <property type="component" value="Unassembled WGS sequence"/>
</dbReference>
<accession>A0A1E3PG28</accession>
<dbReference type="GO" id="GO:0006606">
    <property type="term" value="P:protein import into nucleus"/>
    <property type="evidence" value="ECO:0007669"/>
    <property type="project" value="TreeGrafter"/>
</dbReference>
<dbReference type="InterPro" id="IPR014908">
    <property type="entry name" value="Nucleoporin_Nup133/Nup155_N"/>
</dbReference>
<feature type="domain" description="Nucleoporin Nup133/Nup155-like C-terminal" evidence="8">
    <location>
        <begin position="823"/>
        <end position="1204"/>
    </location>
</feature>
<evidence type="ECO:0000256" key="6">
    <source>
        <dbReference type="ARBA" id="ARBA00023010"/>
    </source>
</evidence>
<evidence type="ECO:0000256" key="2">
    <source>
        <dbReference type="ARBA" id="ARBA00005569"/>
    </source>
</evidence>
<dbReference type="InterPro" id="IPR007187">
    <property type="entry name" value="Nucleoporin_Nup133/Nup155_C"/>
</dbReference>
<keyword evidence="7" id="KW-0539">Nucleus</keyword>
<dbReference type="Gene3D" id="1.25.40.700">
    <property type="match status" value="1"/>
</dbReference>
<dbReference type="SUPFAM" id="SSF117289">
    <property type="entry name" value="Nucleoporin domain"/>
    <property type="match status" value="1"/>
</dbReference>
<dbReference type="STRING" id="857566.A0A1E3PG28"/>
<dbReference type="EMBL" id="KV454412">
    <property type="protein sequence ID" value="ODQ64270.1"/>
    <property type="molecule type" value="Genomic_DNA"/>
</dbReference>
<dbReference type="InterPro" id="IPR037624">
    <property type="entry name" value="Nup133-like"/>
</dbReference>
<dbReference type="Gene3D" id="2.130.10.10">
    <property type="entry name" value="YVTN repeat-like/Quinoprotein amine dehydrogenase"/>
    <property type="match status" value="1"/>
</dbReference>
<keyword evidence="5" id="KW-0653">Protein transport</keyword>
<sequence>MAGNLSLRELRKSANTSTYRTQGSFFASKRNHSTADSSFSYNPSLQHNESLANQSTIVHSSDITGANTGLAHDSGIVELTKNTMFRVSRLAATPAILQPQPEANQSATSIKNGSFDPINNQALLLSNRMAYIWSYNSPDKTPECLSFPVGENNYNDQSNPFGIFVSPAAGSTESGLVTVTSSGALNYWESTGGVLISEDMLQKRKNLDHQISLYNGEGIENLQNIEPAGIIATTSSGRYILVTLRDSSGKTHITSTTMRGNGPGFWNNIRGALAVSTTRKNVVAIKLGISTHRNHRQVLIVNRDAALTIWDCDRNTDPVLKSDLQLKSLMLNYIKDIYPQAERGFQTHDMELLHNGFLVFLTSFALNDSEECYILFSVDVTNENPHLVSTYRVQSYSKRSTAKSPTPKLLLPQPGDTLFLVFPSAVVLVDTIKKSVSENPSSLLDKKWEDIVTFRDDVQILTSGYENMVKVNEKVTVHAGIVVSTNNSGIIRFERFERANDLAMADYKVSEYDLAKTRVEQAIHFGGDEENPIVFDLRKELKIHPREIELALISVSKDILNSSSPYLPPHLPSITEYLELRCERLDRLAFYVNRNLSNGVSVQIRLQLLWHLEMAVAARSLWSLIDPYSIESVESPQSVLLTIIAQHIQDLKIPDTDPLRAWFLNHLDDFMPLLLDAQKYCASQSVTGPSNKVIWDTNRVLLTVLNESAYKTREAYSSDIYGISELGSCEQPPWTSSKDLMYALEDQYTLTCNAMTQISATNDDLYDELKYQMLDLVAVLYYTYEERMNWCRGQDPTGLEINSLSACLNTKGSGWLRSFVDVDERERALNIAEVYHVYSSMVEILDGHYTQIIQGRMKDADKDSSIFEIRNAFLGYFETFGYPFAVEVYYYFANKKQFNILLAKFPEFNQYLERFFEEGNLPKLAWVQDIHTGNNQAAGVKLTELTFVKDPPVNVSNKLIQLSIAKLALLSTSQDDLSLVDEIDRQLELSTVQKSLFDQFKGYMPERDDGSVDVFIEEISPEFKRRNMPYIEAGFKRALGKLATEVALNSDELIDILTLTNLKSKSTAVNFFEALRIVASSNENNKKKKFLQQLIWRRAFLCDDWNTILATKGKSDDKMTEITSQTILFKTILAGLSENLFDVYLLELPRFSSSLISEQDKPLIQEHFTDVTESEINGIYSDLVGENILLQASCDKVDLEGWTKGLVVMAKRMVGQEPTFNSYSNIRSQTSTSEDIEMSDI</sequence>
<dbReference type="AlphaFoldDB" id="A0A1E3PG28"/>
<reference evidence="10 11" key="1">
    <citation type="journal article" date="2016" name="Proc. Natl. Acad. Sci. U.S.A.">
        <title>Comparative genomics of biotechnologically important yeasts.</title>
        <authorList>
            <person name="Riley R."/>
            <person name="Haridas S."/>
            <person name="Wolfe K.H."/>
            <person name="Lopes M.R."/>
            <person name="Hittinger C.T."/>
            <person name="Goeker M."/>
            <person name="Salamov A.A."/>
            <person name="Wisecaver J.H."/>
            <person name="Long T.M."/>
            <person name="Calvey C.H."/>
            <person name="Aerts A.L."/>
            <person name="Barry K.W."/>
            <person name="Choi C."/>
            <person name="Clum A."/>
            <person name="Coughlan A.Y."/>
            <person name="Deshpande S."/>
            <person name="Douglass A.P."/>
            <person name="Hanson S.J."/>
            <person name="Klenk H.-P."/>
            <person name="LaButti K.M."/>
            <person name="Lapidus A."/>
            <person name="Lindquist E.A."/>
            <person name="Lipzen A.M."/>
            <person name="Meier-Kolthoff J.P."/>
            <person name="Ohm R.A."/>
            <person name="Otillar R.P."/>
            <person name="Pangilinan J.L."/>
            <person name="Peng Y."/>
            <person name="Rokas A."/>
            <person name="Rosa C.A."/>
            <person name="Scheuner C."/>
            <person name="Sibirny A.A."/>
            <person name="Slot J.C."/>
            <person name="Stielow J.B."/>
            <person name="Sun H."/>
            <person name="Kurtzman C.P."/>
            <person name="Blackwell M."/>
            <person name="Grigoriev I.V."/>
            <person name="Jeffries T.W."/>
        </authorList>
    </citation>
    <scope>NUCLEOTIDE SEQUENCE [LARGE SCALE GENOMIC DNA]</scope>
    <source>
        <strain evidence="10 11">DSM 6958</strain>
    </source>
</reference>